<gene>
    <name evidence="1" type="ORF">ISP01_05370</name>
</gene>
<evidence type="ECO:0000313" key="2">
    <source>
        <dbReference type="Proteomes" id="UP000658733"/>
    </source>
</evidence>
<accession>A0A843AMS5</accession>
<reference evidence="1" key="1">
    <citation type="submission" date="2020-10" db="EMBL/GenBank/DDBJ databases">
        <title>Dehalococcoides mccartyi of a TCE/Cr reducing biochatode.</title>
        <authorList>
            <person name="Matturro B."/>
        </authorList>
    </citation>
    <scope>NUCLEOTIDE SEQUENCE</scope>
    <source>
        <strain evidence="1">Bin4</strain>
    </source>
</reference>
<name>A0A843AMS5_METAZ</name>
<comment type="caution">
    <text evidence="1">The sequence shown here is derived from an EMBL/GenBank/DDBJ whole genome shotgun (WGS) entry which is preliminary data.</text>
</comment>
<protein>
    <submittedName>
        <fullName evidence="1">Uncharacterized protein</fullName>
    </submittedName>
</protein>
<sequence length="140" mass="16527">MIDDLLDLNIKQLRGIYQSNTAKPGNKTWYIKITYQKRVYSFLGLFHDPWTTCMIYSIIKKELTGKNPIQERNINYCQGYYQVRKYLNGRICWFGSYRKIEHARAERDILESVGWDLDLACEGVDETINGWIMFNNKVVG</sequence>
<organism evidence="1 2">
    <name type="scientific">Methanobrevibacter arboriphilus</name>
    <dbReference type="NCBI Taxonomy" id="39441"/>
    <lineage>
        <taxon>Archaea</taxon>
        <taxon>Methanobacteriati</taxon>
        <taxon>Methanobacteriota</taxon>
        <taxon>Methanomada group</taxon>
        <taxon>Methanobacteria</taxon>
        <taxon>Methanobacteriales</taxon>
        <taxon>Methanobacteriaceae</taxon>
        <taxon>Methanobrevibacter</taxon>
    </lineage>
</organism>
<dbReference type="AlphaFoldDB" id="A0A843AMS5"/>
<dbReference type="RefSeq" id="WP_278522869.1">
    <property type="nucleotide sequence ID" value="NZ_JADIIN010000043.1"/>
</dbReference>
<dbReference type="EMBL" id="JADIIN010000043">
    <property type="protein sequence ID" value="MBF4468818.1"/>
    <property type="molecule type" value="Genomic_DNA"/>
</dbReference>
<evidence type="ECO:0000313" key="1">
    <source>
        <dbReference type="EMBL" id="MBF4468818.1"/>
    </source>
</evidence>
<dbReference type="Proteomes" id="UP000658733">
    <property type="component" value="Unassembled WGS sequence"/>
</dbReference>
<proteinExistence type="predicted"/>